<name>A0A6N7W2F3_ACIFE</name>
<evidence type="ECO:0000256" key="1">
    <source>
        <dbReference type="ARBA" id="ARBA00093462"/>
    </source>
</evidence>
<dbReference type="Gene3D" id="1.10.10.630">
    <property type="entry name" value="DnaD domain-like"/>
    <property type="match status" value="1"/>
</dbReference>
<dbReference type="InterPro" id="IPR034829">
    <property type="entry name" value="DnaD-like_sf"/>
</dbReference>
<evidence type="ECO:0000313" key="4">
    <source>
        <dbReference type="EMBL" id="MSS82338.1"/>
    </source>
</evidence>
<sequence>MISLIGQFNAFYRWMETADIGPAALALWMALLKISNDAGWKLTFNASNSMLSVKTAGLSIPAIHRARNQLQQQGRITFRVRKGNQSSEYTIIPFAEKYVKQSDQQTDSKATSKQPANRQQSDQQTDSTTTSIATTYIEEKKREEIENEKNKKKSRCRCPDFGEVAKLFQDNIHPFSGPVEKDMVIDLVDTYGANWTQLAIRQAIGAGALSLKYITKILQNWKAKGGPTTRRKTTVDAAQMAAEMREEGIESW</sequence>
<feature type="compositionally biased region" description="Low complexity" evidence="2">
    <location>
        <begin position="119"/>
        <end position="130"/>
    </location>
</feature>
<dbReference type="OrthoDB" id="7365718at2"/>
<dbReference type="EMBL" id="VULN01000009">
    <property type="protein sequence ID" value="MSS82338.1"/>
    <property type="molecule type" value="Genomic_DNA"/>
</dbReference>
<protein>
    <recommendedName>
        <fullName evidence="3">DnaB/C C-terminal domain-containing protein</fullName>
    </recommendedName>
</protein>
<comment type="similarity">
    <text evidence="1">Belongs to the DnaB/DnaD family.</text>
</comment>
<evidence type="ECO:0000259" key="3">
    <source>
        <dbReference type="Pfam" id="PF07261"/>
    </source>
</evidence>
<reference evidence="4 5" key="1">
    <citation type="submission" date="2019-08" db="EMBL/GenBank/DDBJ databases">
        <title>In-depth cultivation of the pig gut microbiome towards novel bacterial diversity and tailored functional studies.</title>
        <authorList>
            <person name="Wylensek D."/>
            <person name="Hitch T.C.A."/>
            <person name="Clavel T."/>
        </authorList>
    </citation>
    <scope>NUCLEOTIDE SEQUENCE [LARGE SCALE GENOMIC DNA]</scope>
    <source>
        <strain evidence="4 5">WCA-389-WT-5B</strain>
    </source>
</reference>
<dbReference type="InterPro" id="IPR053162">
    <property type="entry name" value="DnaD"/>
</dbReference>
<dbReference type="AlphaFoldDB" id="A0A6N7W2F3"/>
<accession>A0A6N7W2F3</accession>
<feature type="domain" description="DnaB/C C-terminal" evidence="3">
    <location>
        <begin position="166"/>
        <end position="225"/>
    </location>
</feature>
<gene>
    <name evidence="4" type="ORF">FX155_07000</name>
</gene>
<proteinExistence type="inferred from homology"/>
<evidence type="ECO:0000313" key="5">
    <source>
        <dbReference type="Proteomes" id="UP000441455"/>
    </source>
</evidence>
<comment type="caution">
    <text evidence="4">The sequence shown here is derived from an EMBL/GenBank/DDBJ whole genome shotgun (WGS) entry which is preliminary data.</text>
</comment>
<feature type="region of interest" description="Disordered" evidence="2">
    <location>
        <begin position="102"/>
        <end position="130"/>
    </location>
</feature>
<dbReference type="PANTHER" id="PTHR37293:SF5">
    <property type="entry name" value="DNA REPLICATION PROTEIN"/>
    <property type="match status" value="1"/>
</dbReference>
<dbReference type="InterPro" id="IPR006343">
    <property type="entry name" value="DnaB/C_C"/>
</dbReference>
<dbReference type="PANTHER" id="PTHR37293">
    <property type="entry name" value="PHAGE REPLICATION PROTEIN-RELATED"/>
    <property type="match status" value="1"/>
</dbReference>
<dbReference type="Pfam" id="PF07261">
    <property type="entry name" value="DnaB_2"/>
    <property type="match status" value="1"/>
</dbReference>
<evidence type="ECO:0000256" key="2">
    <source>
        <dbReference type="SAM" id="MobiDB-lite"/>
    </source>
</evidence>
<dbReference type="Proteomes" id="UP000441455">
    <property type="component" value="Unassembled WGS sequence"/>
</dbReference>
<dbReference type="RefSeq" id="WP_154488206.1">
    <property type="nucleotide sequence ID" value="NZ_VULN01000009.1"/>
</dbReference>
<feature type="compositionally biased region" description="Polar residues" evidence="2">
    <location>
        <begin position="102"/>
        <end position="118"/>
    </location>
</feature>
<organism evidence="4 5">
    <name type="scientific">Acidaminococcus fermentans</name>
    <dbReference type="NCBI Taxonomy" id="905"/>
    <lineage>
        <taxon>Bacteria</taxon>
        <taxon>Bacillati</taxon>
        <taxon>Bacillota</taxon>
        <taxon>Negativicutes</taxon>
        <taxon>Acidaminococcales</taxon>
        <taxon>Acidaminococcaceae</taxon>
        <taxon>Acidaminococcus</taxon>
    </lineage>
</organism>
<dbReference type="SUPFAM" id="SSF158499">
    <property type="entry name" value="DnaD domain-like"/>
    <property type="match status" value="1"/>
</dbReference>